<reference evidence="9 10" key="1">
    <citation type="submission" date="2019-03" db="EMBL/GenBank/DDBJ databases">
        <title>Rhodobacteraceae bacterium SM1902, a new member of the family Rhodobacteraceae isolated from Yantai.</title>
        <authorList>
            <person name="Sun Y."/>
        </authorList>
    </citation>
    <scope>NUCLEOTIDE SEQUENCE [LARGE SCALE GENOMIC DNA]</scope>
    <source>
        <strain evidence="9 10">SM1902</strain>
    </source>
</reference>
<keyword evidence="4" id="KW-0677">Repeat</keyword>
<dbReference type="PANTHER" id="PTHR23416:SF23">
    <property type="entry name" value="ACETYLTRANSFERASE C18B11.09C-RELATED"/>
    <property type="match status" value="1"/>
</dbReference>
<comment type="caution">
    <text evidence="9">The sequence shown here is derived from an EMBL/GenBank/DDBJ whole genome shotgun (WGS) entry which is preliminary data.</text>
</comment>
<evidence type="ECO:0000313" key="9">
    <source>
        <dbReference type="EMBL" id="TDL84366.1"/>
    </source>
</evidence>
<dbReference type="PROSITE" id="PS00101">
    <property type="entry name" value="HEXAPEP_TRANSFERASES"/>
    <property type="match status" value="1"/>
</dbReference>
<dbReference type="GO" id="GO:0005829">
    <property type="term" value="C:cytosol"/>
    <property type="evidence" value="ECO:0007669"/>
    <property type="project" value="TreeGrafter"/>
</dbReference>
<dbReference type="InterPro" id="IPR024688">
    <property type="entry name" value="Mac_dom"/>
</dbReference>
<dbReference type="Gene3D" id="2.160.10.10">
    <property type="entry name" value="Hexapeptide repeat proteins"/>
    <property type="match status" value="1"/>
</dbReference>
<evidence type="ECO:0000256" key="6">
    <source>
        <dbReference type="ARBA" id="ARBA00055587"/>
    </source>
</evidence>
<dbReference type="GO" id="GO:0008374">
    <property type="term" value="F:O-acyltransferase activity"/>
    <property type="evidence" value="ECO:0007669"/>
    <property type="project" value="TreeGrafter"/>
</dbReference>
<dbReference type="PANTHER" id="PTHR23416">
    <property type="entry name" value="SIALIC ACID SYNTHASE-RELATED"/>
    <property type="match status" value="1"/>
</dbReference>
<comment type="similarity">
    <text evidence="1">Belongs to the transferase hexapeptide repeat family.</text>
</comment>
<organism evidence="9 10">
    <name type="scientific">Meridianimarinicoccus aquatilis</name>
    <dbReference type="NCBI Taxonomy" id="2552766"/>
    <lineage>
        <taxon>Bacteria</taxon>
        <taxon>Pseudomonadati</taxon>
        <taxon>Pseudomonadota</taxon>
        <taxon>Alphaproteobacteria</taxon>
        <taxon>Rhodobacterales</taxon>
        <taxon>Paracoccaceae</taxon>
        <taxon>Meridianimarinicoccus</taxon>
    </lineage>
</organism>
<dbReference type="SUPFAM" id="SSF51161">
    <property type="entry name" value="Trimeric LpxA-like enzymes"/>
    <property type="match status" value="1"/>
</dbReference>
<dbReference type="Proteomes" id="UP000294562">
    <property type="component" value="Unassembled WGS sequence"/>
</dbReference>
<dbReference type="InterPro" id="IPR001451">
    <property type="entry name" value="Hexapep"/>
</dbReference>
<dbReference type="OrthoDB" id="9815592at2"/>
<dbReference type="FunFam" id="2.160.10.10:FF:000025">
    <property type="entry name" value="Hexapeptide-repeat containing-acetyltransferase"/>
    <property type="match status" value="1"/>
</dbReference>
<comment type="function">
    <text evidence="6">Acetyltransferase implicated in the O-acetylation of Nod factors.</text>
</comment>
<evidence type="ECO:0000259" key="8">
    <source>
        <dbReference type="SMART" id="SM01266"/>
    </source>
</evidence>
<dbReference type="CDD" id="cd03357">
    <property type="entry name" value="LbH_MAT_GAT"/>
    <property type="match status" value="1"/>
</dbReference>
<evidence type="ECO:0000256" key="1">
    <source>
        <dbReference type="ARBA" id="ARBA00007274"/>
    </source>
</evidence>
<dbReference type="InterPro" id="IPR051159">
    <property type="entry name" value="Hexapeptide_acetyltransf"/>
</dbReference>
<keyword evidence="5" id="KW-0012">Acyltransferase</keyword>
<gene>
    <name evidence="9" type="ORF">E2L05_18610</name>
</gene>
<keyword evidence="2" id="KW-0536">Nodulation</keyword>
<keyword evidence="3 9" id="KW-0808">Transferase</keyword>
<evidence type="ECO:0000313" key="10">
    <source>
        <dbReference type="Proteomes" id="UP000294562"/>
    </source>
</evidence>
<dbReference type="InterPro" id="IPR011004">
    <property type="entry name" value="Trimer_LpxA-like_sf"/>
</dbReference>
<evidence type="ECO:0000256" key="5">
    <source>
        <dbReference type="ARBA" id="ARBA00023315"/>
    </source>
</evidence>
<evidence type="ECO:0000256" key="7">
    <source>
        <dbReference type="ARBA" id="ARBA00067695"/>
    </source>
</evidence>
<sequence length="177" mass="18078">MLAGRNYLPGDAELVALRARAQRLMQAYNATTVADTDARGPILDELLAGVGKGTSIRAPFYVDYGAHITLGADVFLNYGCVLLDVCPIDIGDGTQIGPMTQVLTADHPRDPSQRALGLECGAPISIGSNVWIGGGVLILPGVTVGDDAILGAGAVVTRDVAAGITVVGNPARPVSAS</sequence>
<accession>A0A4R6AQP8</accession>
<dbReference type="Pfam" id="PF12464">
    <property type="entry name" value="Mac"/>
    <property type="match status" value="1"/>
</dbReference>
<dbReference type="SMART" id="SM01266">
    <property type="entry name" value="Mac"/>
    <property type="match status" value="1"/>
</dbReference>
<evidence type="ECO:0000256" key="2">
    <source>
        <dbReference type="ARBA" id="ARBA00022458"/>
    </source>
</evidence>
<dbReference type="Pfam" id="PF00132">
    <property type="entry name" value="Hexapep"/>
    <property type="match status" value="1"/>
</dbReference>
<name>A0A4R6AQP8_9RHOB</name>
<evidence type="ECO:0000256" key="3">
    <source>
        <dbReference type="ARBA" id="ARBA00022679"/>
    </source>
</evidence>
<dbReference type="GO" id="GO:0016407">
    <property type="term" value="F:acetyltransferase activity"/>
    <property type="evidence" value="ECO:0007669"/>
    <property type="project" value="InterPro"/>
</dbReference>
<feature type="domain" description="Maltose/galactoside acetyltransferase" evidence="8">
    <location>
        <begin position="1"/>
        <end position="52"/>
    </location>
</feature>
<proteinExistence type="inferred from homology"/>
<dbReference type="EMBL" id="SMZO01000074">
    <property type="protein sequence ID" value="TDL84366.1"/>
    <property type="molecule type" value="Genomic_DNA"/>
</dbReference>
<keyword evidence="10" id="KW-1185">Reference proteome</keyword>
<dbReference type="AlphaFoldDB" id="A0A4R6AQP8"/>
<protein>
    <recommendedName>
        <fullName evidence="7">Nodulation protein L</fullName>
    </recommendedName>
</protein>
<evidence type="ECO:0000256" key="4">
    <source>
        <dbReference type="ARBA" id="ARBA00022737"/>
    </source>
</evidence>
<dbReference type="InterPro" id="IPR018357">
    <property type="entry name" value="Hexapep_transf_CS"/>
</dbReference>